<organism evidence="2 3">
    <name type="scientific">Streptomyces polygonati</name>
    <dbReference type="NCBI Taxonomy" id="1617087"/>
    <lineage>
        <taxon>Bacteria</taxon>
        <taxon>Bacillati</taxon>
        <taxon>Actinomycetota</taxon>
        <taxon>Actinomycetes</taxon>
        <taxon>Kitasatosporales</taxon>
        <taxon>Streptomycetaceae</taxon>
        <taxon>Streptomyces</taxon>
    </lineage>
</organism>
<comment type="caution">
    <text evidence="2">The sequence shown here is derived from an EMBL/GenBank/DDBJ whole genome shotgun (WGS) entry which is preliminary data.</text>
</comment>
<protein>
    <submittedName>
        <fullName evidence="2">ABC transporter family substrate-binding protein</fullName>
    </submittedName>
</protein>
<dbReference type="Gene3D" id="3.40.190.10">
    <property type="entry name" value="Periplasmic binding protein-like II"/>
    <property type="match status" value="1"/>
</dbReference>
<dbReference type="PANTHER" id="PTHR30290">
    <property type="entry name" value="PERIPLASMIC BINDING COMPONENT OF ABC TRANSPORTER"/>
    <property type="match status" value="1"/>
</dbReference>
<evidence type="ECO:0000313" key="3">
    <source>
        <dbReference type="Proteomes" id="UP001595765"/>
    </source>
</evidence>
<proteinExistence type="predicted"/>
<dbReference type="Pfam" id="PF00496">
    <property type="entry name" value="SBP_bac_5"/>
    <property type="match status" value="1"/>
</dbReference>
<dbReference type="PANTHER" id="PTHR30290:SF65">
    <property type="entry name" value="MONOACYL PHOSPHATIDYLINOSITOL TETRAMANNOSIDE-BINDING PROTEIN LPQW-RELATED"/>
    <property type="match status" value="1"/>
</dbReference>
<dbReference type="Gene3D" id="3.10.105.10">
    <property type="entry name" value="Dipeptide-binding Protein, Domain 3"/>
    <property type="match status" value="1"/>
</dbReference>
<gene>
    <name evidence="2" type="ORF">ACFO3J_14330</name>
</gene>
<dbReference type="EMBL" id="JBHSBB010000010">
    <property type="protein sequence ID" value="MFC4032657.1"/>
    <property type="molecule type" value="Genomic_DNA"/>
</dbReference>
<dbReference type="SUPFAM" id="SSF53850">
    <property type="entry name" value="Periplasmic binding protein-like II"/>
    <property type="match status" value="1"/>
</dbReference>
<dbReference type="RefSeq" id="WP_386429755.1">
    <property type="nucleotide sequence ID" value="NZ_JBHSBB010000010.1"/>
</dbReference>
<dbReference type="Proteomes" id="UP001595765">
    <property type="component" value="Unassembled WGS sequence"/>
</dbReference>
<sequence>MNRSPLSSPLSGGAPPALPVAAPRRPAVRIAVALAAGAALTLTACSSGSTKAAGTAGTDVATVARSGVRDGGTLRWAVDQLPRTLNAFQADADSDTTTVAGATLPLMFRLDAHGDPKADPDYVAKAEVSKQAPRQVVTYQLNPLAKWTDGKAIGAADFIAQWKALGGRDSAYWTARNAGYDRIAGIRQGADAHQVEVTFATPYADWRSLFSPLYPTSVTSSADAFNEGARTALPVSAGPFALKAVDAKAKTVTLVRNPSWWGKPAKLDRIVLTAVPRAARPTQLAAGTLDLAEIDPTALAAVRGSAGLAVRKAPDAAYAQLAINGTSGPLTDERVRHAVARAIDRKKIAAAVLKPLGLPAVALGNHLVLPSQRGYADHSSALGAADLQQAQALLGAAGWKRSAAETGEKAAGPGRAAASGALTVVEPSRVVTKGGKQLSLRFVLPSDSPTLDDVGGRIARMLSGIGIRTEISKVSGATYFQDHIASGDFDLALWSWPGSAYPATDDTPIFAKPVPASDGSLNVAQNYSRVGTDQIDQLLTRAGSELDSGAARDLTAKADARIWAAAGSIPLYQRPQVVGLRTSVANAGAFGFQTPAYQDLGFRK</sequence>
<evidence type="ECO:0000313" key="2">
    <source>
        <dbReference type="EMBL" id="MFC4032657.1"/>
    </source>
</evidence>
<dbReference type="InterPro" id="IPR030678">
    <property type="entry name" value="Peptide/Ni-bd"/>
</dbReference>
<reference evidence="3" key="1">
    <citation type="journal article" date="2019" name="Int. J. Syst. Evol. Microbiol.">
        <title>The Global Catalogue of Microorganisms (GCM) 10K type strain sequencing project: providing services to taxonomists for standard genome sequencing and annotation.</title>
        <authorList>
            <consortium name="The Broad Institute Genomics Platform"/>
            <consortium name="The Broad Institute Genome Sequencing Center for Infectious Disease"/>
            <person name="Wu L."/>
            <person name="Ma J."/>
        </authorList>
    </citation>
    <scope>NUCLEOTIDE SEQUENCE [LARGE SCALE GENOMIC DNA]</scope>
    <source>
        <strain evidence="3">CGMCC 4.7237</strain>
    </source>
</reference>
<dbReference type="InterPro" id="IPR000914">
    <property type="entry name" value="SBP_5_dom"/>
</dbReference>
<dbReference type="Gene3D" id="3.90.76.10">
    <property type="entry name" value="Dipeptide-binding Protein, Domain 1"/>
    <property type="match status" value="1"/>
</dbReference>
<dbReference type="PIRSF" id="PIRSF002741">
    <property type="entry name" value="MppA"/>
    <property type="match status" value="1"/>
</dbReference>
<keyword evidence="3" id="KW-1185">Reference proteome</keyword>
<feature type="domain" description="Solute-binding protein family 5" evidence="1">
    <location>
        <begin position="129"/>
        <end position="505"/>
    </location>
</feature>
<name>A0ABV8HP29_9ACTN</name>
<dbReference type="CDD" id="cd08501">
    <property type="entry name" value="PBP2_Lpqw"/>
    <property type="match status" value="1"/>
</dbReference>
<dbReference type="InterPro" id="IPR039424">
    <property type="entry name" value="SBP_5"/>
</dbReference>
<evidence type="ECO:0000259" key="1">
    <source>
        <dbReference type="Pfam" id="PF00496"/>
    </source>
</evidence>
<accession>A0ABV8HP29</accession>